<keyword evidence="2" id="KW-1133">Transmembrane helix</keyword>
<dbReference type="InterPro" id="IPR001932">
    <property type="entry name" value="PPM-type_phosphatase-like_dom"/>
</dbReference>
<feature type="transmembrane region" description="Helical" evidence="2">
    <location>
        <begin position="249"/>
        <end position="267"/>
    </location>
</feature>
<reference evidence="4" key="1">
    <citation type="submission" date="2020-04" db="EMBL/GenBank/DDBJ databases">
        <authorList>
            <person name="Zhang T."/>
        </authorList>
    </citation>
    <scope>NUCLEOTIDE SEQUENCE</scope>
    <source>
        <strain evidence="4">HKST-UBA02</strain>
    </source>
</reference>
<dbReference type="InterPro" id="IPR036034">
    <property type="entry name" value="PDZ_sf"/>
</dbReference>
<keyword evidence="2" id="KW-0812">Transmembrane</keyword>
<dbReference type="Pfam" id="PF13492">
    <property type="entry name" value="GAF_3"/>
    <property type="match status" value="1"/>
</dbReference>
<keyword evidence="1" id="KW-0378">Hydrolase</keyword>
<evidence type="ECO:0000256" key="1">
    <source>
        <dbReference type="ARBA" id="ARBA00022801"/>
    </source>
</evidence>
<organism evidence="4 5">
    <name type="scientific">Eiseniibacteriota bacterium</name>
    <dbReference type="NCBI Taxonomy" id="2212470"/>
    <lineage>
        <taxon>Bacteria</taxon>
        <taxon>Candidatus Eiseniibacteriota</taxon>
    </lineage>
</organism>
<name>A0A956SEX8_UNCEI</name>
<evidence type="ECO:0000313" key="5">
    <source>
        <dbReference type="Proteomes" id="UP000739538"/>
    </source>
</evidence>
<dbReference type="SMART" id="SM00331">
    <property type="entry name" value="PP2C_SIG"/>
    <property type="match status" value="1"/>
</dbReference>
<dbReference type="SUPFAM" id="SSF81606">
    <property type="entry name" value="PP2C-like"/>
    <property type="match status" value="1"/>
</dbReference>
<reference evidence="4" key="2">
    <citation type="journal article" date="2021" name="Microbiome">
        <title>Successional dynamics and alternative stable states in a saline activated sludge microbial community over 9 years.</title>
        <authorList>
            <person name="Wang Y."/>
            <person name="Ye J."/>
            <person name="Ju F."/>
            <person name="Liu L."/>
            <person name="Boyd J.A."/>
            <person name="Deng Y."/>
            <person name="Parks D.H."/>
            <person name="Jiang X."/>
            <person name="Yin X."/>
            <person name="Woodcroft B.J."/>
            <person name="Tyson G.W."/>
            <person name="Hugenholtz P."/>
            <person name="Polz M.F."/>
            <person name="Zhang T."/>
        </authorList>
    </citation>
    <scope>NUCLEOTIDE SEQUENCE</scope>
    <source>
        <strain evidence="4">HKST-UBA02</strain>
    </source>
</reference>
<feature type="transmembrane region" description="Helical" evidence="2">
    <location>
        <begin position="175"/>
        <end position="195"/>
    </location>
</feature>
<sequence length="818" mass="89700">MWIRSAFQRALVALAVVTLLAMAMEMVRLPERAVLGMSERDTEIRLVVEGGPAWNAGLRDGDRLVAIAGTRTTEVGDPSAFLRARGLEPTALLVLRKGETFQTELRPTQLSGTDLAVDAARAITAAITLLIGTWVLRQRFSEISFVFFGICFALSVLSFRPYVPSTPGAALVARGIVSALSATIPGVLIHFFLLFPFERRAIHENRWILLFVYLPGAVLGPLSALPILLQAPLASGGNELEMWVETGSSAYWILALVFAIFLFVRSFRSSPLPVVRAKLRLSLVGSLLGFLPLLIVLLVHLARPDIHLPGDRLATLTFVFLPVTFGYAILRHGIVDTEVLAQRGFLYSALTSAFLLVYFLAFFALRAALSGTTGLEGRVGTTLALGFVLLLMSPLRSYLQDKVDRWIYPDRFYTKRPLRETAQKLQEARGIEDVGQAILHSVDALLRVERAVLLLARHDELTTRAAIGMDLEDAQIKLSRHVADPVFRLTRPVSRAELEDGLPYGYLPTSDLAALRQVNARMFLPLTSARGRIGVVVLGPRLYGERYSAPDVDLLDGLRAQAALALENALLEVEREGHLHLTEELEVARSIQRGLLPREIPQLPKLDLAALNEPCFAVGGDYYDCATLPDGSLALAVADVTGHGVPAALLMSNIQATFRAEVHANRHPGQILSTLNDRLCGIDRPERFATAFTARWEPWESQLVYANGGHGPPVLVRRDGTIERLRDGGPVLGIVPGAEYDVGTVRLEPGDILLVFTDGVVEQGGPEGAFQEPELLEFLGSHRHLSPRDLIGQIQERIDPSLDDSFADDTTLFVLKRL</sequence>
<dbReference type="Pfam" id="PF17820">
    <property type="entry name" value="PDZ_6"/>
    <property type="match status" value="1"/>
</dbReference>
<dbReference type="Pfam" id="PF07228">
    <property type="entry name" value="SpoIIE"/>
    <property type="match status" value="1"/>
</dbReference>
<dbReference type="PROSITE" id="PS50106">
    <property type="entry name" value="PDZ"/>
    <property type="match status" value="1"/>
</dbReference>
<feature type="transmembrane region" description="Helical" evidence="2">
    <location>
        <begin position="279"/>
        <end position="301"/>
    </location>
</feature>
<dbReference type="GO" id="GO:0016791">
    <property type="term" value="F:phosphatase activity"/>
    <property type="evidence" value="ECO:0007669"/>
    <property type="project" value="TreeGrafter"/>
</dbReference>
<feature type="transmembrane region" description="Helical" evidence="2">
    <location>
        <begin position="345"/>
        <end position="365"/>
    </location>
</feature>
<feature type="transmembrane region" description="Helical" evidence="2">
    <location>
        <begin position="143"/>
        <end position="163"/>
    </location>
</feature>
<gene>
    <name evidence="4" type="ORF">KDA27_20250</name>
</gene>
<evidence type="ECO:0000256" key="2">
    <source>
        <dbReference type="SAM" id="Phobius"/>
    </source>
</evidence>
<keyword evidence="2" id="KW-0472">Membrane</keyword>
<dbReference type="Gene3D" id="3.30.450.40">
    <property type="match status" value="1"/>
</dbReference>
<dbReference type="EMBL" id="JAGQHS010000146">
    <property type="protein sequence ID" value="MCA9758137.1"/>
    <property type="molecule type" value="Genomic_DNA"/>
</dbReference>
<dbReference type="Proteomes" id="UP000739538">
    <property type="component" value="Unassembled WGS sequence"/>
</dbReference>
<dbReference type="PANTHER" id="PTHR43156:SF2">
    <property type="entry name" value="STAGE II SPORULATION PROTEIN E"/>
    <property type="match status" value="1"/>
</dbReference>
<dbReference type="Gene3D" id="2.30.42.10">
    <property type="match status" value="1"/>
</dbReference>
<dbReference type="InterPro" id="IPR036457">
    <property type="entry name" value="PPM-type-like_dom_sf"/>
</dbReference>
<dbReference type="InterPro" id="IPR001478">
    <property type="entry name" value="PDZ"/>
</dbReference>
<proteinExistence type="predicted"/>
<evidence type="ECO:0000313" key="4">
    <source>
        <dbReference type="EMBL" id="MCA9758137.1"/>
    </source>
</evidence>
<feature type="transmembrane region" description="Helical" evidence="2">
    <location>
        <begin position="207"/>
        <end position="229"/>
    </location>
</feature>
<evidence type="ECO:0000259" key="3">
    <source>
        <dbReference type="PROSITE" id="PS50106"/>
    </source>
</evidence>
<dbReference type="InterPro" id="IPR029016">
    <property type="entry name" value="GAF-like_dom_sf"/>
</dbReference>
<dbReference type="SUPFAM" id="SSF55781">
    <property type="entry name" value="GAF domain-like"/>
    <property type="match status" value="1"/>
</dbReference>
<dbReference type="Gene3D" id="3.60.40.10">
    <property type="entry name" value="PPM-type phosphatase domain"/>
    <property type="match status" value="1"/>
</dbReference>
<feature type="transmembrane region" description="Helical" evidence="2">
    <location>
        <begin position="119"/>
        <end position="136"/>
    </location>
</feature>
<feature type="transmembrane region" description="Helical" evidence="2">
    <location>
        <begin position="313"/>
        <end position="333"/>
    </location>
</feature>
<dbReference type="AlphaFoldDB" id="A0A956SEX8"/>
<dbReference type="SMART" id="SM00228">
    <property type="entry name" value="PDZ"/>
    <property type="match status" value="1"/>
</dbReference>
<comment type="caution">
    <text evidence="4">The sequence shown here is derived from an EMBL/GenBank/DDBJ whole genome shotgun (WGS) entry which is preliminary data.</text>
</comment>
<protein>
    <submittedName>
        <fullName evidence="4">SpoIIE family protein phosphatase</fullName>
    </submittedName>
</protein>
<dbReference type="InterPro" id="IPR052016">
    <property type="entry name" value="Bact_Sigma-Reg"/>
</dbReference>
<dbReference type="PANTHER" id="PTHR43156">
    <property type="entry name" value="STAGE II SPORULATION PROTEIN E-RELATED"/>
    <property type="match status" value="1"/>
</dbReference>
<dbReference type="SUPFAM" id="SSF50156">
    <property type="entry name" value="PDZ domain-like"/>
    <property type="match status" value="1"/>
</dbReference>
<dbReference type="InterPro" id="IPR041489">
    <property type="entry name" value="PDZ_6"/>
</dbReference>
<dbReference type="InterPro" id="IPR003018">
    <property type="entry name" value="GAF"/>
</dbReference>
<feature type="domain" description="PDZ" evidence="3">
    <location>
        <begin position="23"/>
        <end position="99"/>
    </location>
</feature>
<accession>A0A956SEX8</accession>